<keyword evidence="4" id="KW-0689">Ribosomal protein</keyword>
<dbReference type="EMBL" id="JAWJWF010000045">
    <property type="protein sequence ID" value="KAK6626728.1"/>
    <property type="molecule type" value="Genomic_DNA"/>
</dbReference>
<keyword evidence="8" id="KW-1185">Reference proteome</keyword>
<dbReference type="Proteomes" id="UP001359485">
    <property type="component" value="Unassembled WGS sequence"/>
</dbReference>
<evidence type="ECO:0000256" key="2">
    <source>
        <dbReference type="ARBA" id="ARBA00010761"/>
    </source>
</evidence>
<accession>A0ABR1AS11</accession>
<keyword evidence="5" id="KW-0496">Mitochondrion</keyword>
<evidence type="ECO:0000256" key="6">
    <source>
        <dbReference type="ARBA" id="ARBA00023274"/>
    </source>
</evidence>
<comment type="caution">
    <text evidence="7">The sequence shown here is derived from an EMBL/GenBank/DDBJ whole genome shotgun (WGS) entry which is preliminary data.</text>
</comment>
<name>A0ABR1AS11_POLSC</name>
<comment type="similarity">
    <text evidence="2">Belongs to the universal ribosomal protein uS3 family.</text>
</comment>
<evidence type="ECO:0000256" key="3">
    <source>
        <dbReference type="ARBA" id="ARBA00022946"/>
    </source>
</evidence>
<evidence type="ECO:0008006" key="9">
    <source>
        <dbReference type="Google" id="ProtNLM"/>
    </source>
</evidence>
<keyword evidence="6" id="KW-0687">Ribonucleoprotein</keyword>
<keyword evidence="3" id="KW-0809">Transit peptide</keyword>
<dbReference type="PANTHER" id="PTHR21244">
    <property type="entry name" value="MITOCHONDRIAL 28S RIBOSOMAL PROTEIN S24"/>
    <property type="match status" value="1"/>
</dbReference>
<dbReference type="InterPro" id="IPR026146">
    <property type="entry name" value="Ribosomal_uS3m"/>
</dbReference>
<reference evidence="7 8" key="1">
    <citation type="submission" date="2023-09" db="EMBL/GenBank/DDBJ databases">
        <title>Genomes of two closely related lineages of the louse Polyplax serrata with different host specificities.</title>
        <authorList>
            <person name="Martinu J."/>
            <person name="Tarabai H."/>
            <person name="Stefka J."/>
            <person name="Hypsa V."/>
        </authorList>
    </citation>
    <scope>NUCLEOTIDE SEQUENCE [LARGE SCALE GENOMIC DNA]</scope>
    <source>
        <strain evidence="7">98ZLc_SE</strain>
    </source>
</reference>
<evidence type="ECO:0000256" key="5">
    <source>
        <dbReference type="ARBA" id="ARBA00023128"/>
    </source>
</evidence>
<comment type="subcellular location">
    <subcellularLocation>
        <location evidence="1">Mitochondrion</location>
    </subcellularLocation>
</comment>
<gene>
    <name evidence="7" type="ORF">RUM44_009205</name>
</gene>
<organism evidence="7 8">
    <name type="scientific">Polyplax serrata</name>
    <name type="common">Common mouse louse</name>
    <dbReference type="NCBI Taxonomy" id="468196"/>
    <lineage>
        <taxon>Eukaryota</taxon>
        <taxon>Metazoa</taxon>
        <taxon>Ecdysozoa</taxon>
        <taxon>Arthropoda</taxon>
        <taxon>Hexapoda</taxon>
        <taxon>Insecta</taxon>
        <taxon>Pterygota</taxon>
        <taxon>Neoptera</taxon>
        <taxon>Paraneoptera</taxon>
        <taxon>Psocodea</taxon>
        <taxon>Troctomorpha</taxon>
        <taxon>Phthiraptera</taxon>
        <taxon>Anoplura</taxon>
        <taxon>Polyplacidae</taxon>
        <taxon>Polyplax</taxon>
    </lineage>
</organism>
<proteinExistence type="inferred from homology"/>
<protein>
    <recommendedName>
        <fullName evidence="9">Ribosomal protein S24</fullName>
    </recommendedName>
</protein>
<dbReference type="PANTHER" id="PTHR21244:SF1">
    <property type="entry name" value="SMALL RIBOSOMAL SUBUNIT PROTEIN US3M"/>
    <property type="match status" value="1"/>
</dbReference>
<evidence type="ECO:0000256" key="4">
    <source>
        <dbReference type="ARBA" id="ARBA00022980"/>
    </source>
</evidence>
<evidence type="ECO:0000313" key="7">
    <source>
        <dbReference type="EMBL" id="KAK6626728.1"/>
    </source>
</evidence>
<dbReference type="Pfam" id="PF14955">
    <property type="entry name" value="MRP-S24"/>
    <property type="match status" value="1"/>
</dbReference>
<evidence type="ECO:0000256" key="1">
    <source>
        <dbReference type="ARBA" id="ARBA00004173"/>
    </source>
</evidence>
<evidence type="ECO:0000313" key="8">
    <source>
        <dbReference type="Proteomes" id="UP001359485"/>
    </source>
</evidence>
<sequence>MAAKCSLGLVKTKGLLQQMCLLYSKERLIHTTSVMSKRRSGKVFPSTKGDKPITYEQSLEPQNIGHRKSWNSWNTTTIEGGLRTAETLFDDIFIRKFIVGTFHGMVKSEVIIKRQHNIVRIAMIIFPKLSPQKLAFLIGYTEEILSYWFQSPVKLEIQTIRNPVDVVFQYI</sequence>